<dbReference type="GO" id="GO:0022857">
    <property type="term" value="F:transmembrane transporter activity"/>
    <property type="evidence" value="ECO:0007669"/>
    <property type="project" value="InterPro"/>
</dbReference>
<feature type="transmembrane region" description="Helical" evidence="5">
    <location>
        <begin position="166"/>
        <end position="186"/>
    </location>
</feature>
<dbReference type="Ensembl" id="ENSATET00000009422.2">
    <property type="protein sequence ID" value="ENSATEP00000009262.2"/>
    <property type="gene ID" value="ENSATEG00000006424.2"/>
</dbReference>
<keyword evidence="2 5" id="KW-0812">Transmembrane</keyword>
<dbReference type="InterPro" id="IPR005828">
    <property type="entry name" value="MFS_sugar_transport-like"/>
</dbReference>
<dbReference type="STRING" id="64144.ENSATEP00000009262"/>
<dbReference type="PROSITE" id="PS00217">
    <property type="entry name" value="SUGAR_TRANSPORT_2"/>
    <property type="match status" value="1"/>
</dbReference>
<feature type="transmembrane region" description="Helical" evidence="5">
    <location>
        <begin position="456"/>
        <end position="480"/>
    </location>
</feature>
<keyword evidence="3 5" id="KW-1133">Transmembrane helix</keyword>
<feature type="transmembrane region" description="Helical" evidence="5">
    <location>
        <begin position="429"/>
        <end position="450"/>
    </location>
</feature>
<dbReference type="GO" id="GO:0016020">
    <property type="term" value="C:membrane"/>
    <property type="evidence" value="ECO:0007669"/>
    <property type="project" value="UniProtKB-SubCell"/>
</dbReference>
<comment type="subcellular location">
    <subcellularLocation>
        <location evidence="1">Membrane</location>
        <topology evidence="1">Multi-pass membrane protein</topology>
    </subcellularLocation>
</comment>
<reference evidence="7" key="3">
    <citation type="submission" date="2025-09" db="UniProtKB">
        <authorList>
            <consortium name="Ensembl"/>
        </authorList>
    </citation>
    <scope>IDENTIFICATION</scope>
</reference>
<reference evidence="7" key="2">
    <citation type="submission" date="2025-08" db="UniProtKB">
        <authorList>
            <consortium name="Ensembl"/>
        </authorList>
    </citation>
    <scope>IDENTIFICATION</scope>
</reference>
<feature type="transmembrane region" description="Helical" evidence="5">
    <location>
        <begin position="364"/>
        <end position="390"/>
    </location>
</feature>
<dbReference type="Pfam" id="PF00083">
    <property type="entry name" value="Sugar_tr"/>
    <property type="match status" value="1"/>
</dbReference>
<dbReference type="OrthoDB" id="5296287at2759"/>
<sequence length="558" mass="62051">MADFGEILRSIGEFGLFQQLILFALCFPNVFQSFVMASFLFIQSDPERHCNTDWILRTDPNLTTDEQLNLTLPREEDGTFSKCRMFVPVDWNISDIREYGLNETTLCQNGWEYYNTMYTATIFDLVCDKASWVEMIQAVFVAGALVGSLLLGPFAESFGRKRAIQISAVISPIFIVTTAFCPNVYLYLASQFMVGFGSGAYLVNSIILCTEWIGPSKRSWGACLTQLCAAIGQCIVAGVIYAVRNWRLAQLITAAPSVVALLYIWFIPESARWLLSRGRTEEAKQLIVKVAAVNKCTVPDSLLEKVLTFHLFFFYLFIHFTGSSVLIKYFLIMTLYPSSVFFVFKHRFSLNLSMLGLYFNIENIGLNIFLTQLLFGAIEIPAHVLCIWLLEVLGRKILLTTTLLSGGLFSMLILAVPGGNGHGTVCQNGIIMFSALFLRGCEILFFYLSFFSGYGMGATSLAVVARFFLTSASSVCNVFIQELFPTSVRQTATALGALLGRSGALVAPLLNILAMYHWVIPITIFGSITIVGGALSFLLPETRRTELPDSTEEAVNKR</sequence>
<feature type="transmembrane region" description="Helical" evidence="5">
    <location>
        <begin position="192"/>
        <end position="213"/>
    </location>
</feature>
<keyword evidence="4 5" id="KW-0472">Membrane</keyword>
<keyword evidence="8" id="KW-1185">Reference proteome</keyword>
<organism evidence="7 8">
    <name type="scientific">Anabas testudineus</name>
    <name type="common">Climbing perch</name>
    <name type="synonym">Anthias testudineus</name>
    <dbReference type="NCBI Taxonomy" id="64144"/>
    <lineage>
        <taxon>Eukaryota</taxon>
        <taxon>Metazoa</taxon>
        <taxon>Chordata</taxon>
        <taxon>Craniata</taxon>
        <taxon>Vertebrata</taxon>
        <taxon>Euteleostomi</taxon>
        <taxon>Actinopterygii</taxon>
        <taxon>Neopterygii</taxon>
        <taxon>Teleostei</taxon>
        <taxon>Neoteleostei</taxon>
        <taxon>Acanthomorphata</taxon>
        <taxon>Anabantaria</taxon>
        <taxon>Anabantiformes</taxon>
        <taxon>Anabantoidei</taxon>
        <taxon>Anabantidae</taxon>
        <taxon>Anabas</taxon>
    </lineage>
</organism>
<feature type="transmembrane region" description="Helical" evidence="5">
    <location>
        <begin position="135"/>
        <end position="154"/>
    </location>
</feature>
<accession>A0A3Q1HKD7</accession>
<dbReference type="Proteomes" id="UP000265040">
    <property type="component" value="Chromosome 17"/>
</dbReference>
<dbReference type="PROSITE" id="PS50850">
    <property type="entry name" value="MFS"/>
    <property type="match status" value="1"/>
</dbReference>
<dbReference type="InterPro" id="IPR005829">
    <property type="entry name" value="Sugar_transporter_CS"/>
</dbReference>
<feature type="transmembrane region" description="Helical" evidence="5">
    <location>
        <begin position="396"/>
        <end position="417"/>
    </location>
</feature>
<dbReference type="InParanoid" id="A0A3Q1HKD7"/>
<evidence type="ECO:0000256" key="2">
    <source>
        <dbReference type="ARBA" id="ARBA00022692"/>
    </source>
</evidence>
<dbReference type="GeneTree" id="ENSGT00940000154607"/>
<evidence type="ECO:0000259" key="6">
    <source>
        <dbReference type="PROSITE" id="PS50850"/>
    </source>
</evidence>
<reference evidence="7" key="1">
    <citation type="submission" date="2021-04" db="EMBL/GenBank/DDBJ databases">
        <authorList>
            <consortium name="Wellcome Sanger Institute Data Sharing"/>
        </authorList>
    </citation>
    <scope>NUCLEOTIDE SEQUENCE [LARGE SCALE GENOMIC DNA]</scope>
</reference>
<dbReference type="AlphaFoldDB" id="A0A3Q1HKD7"/>
<dbReference type="InterPro" id="IPR020846">
    <property type="entry name" value="MFS_dom"/>
</dbReference>
<feature type="transmembrane region" description="Helical" evidence="5">
    <location>
        <begin position="518"/>
        <end position="539"/>
    </location>
</feature>
<proteinExistence type="predicted"/>
<evidence type="ECO:0000256" key="5">
    <source>
        <dbReference type="SAM" id="Phobius"/>
    </source>
</evidence>
<dbReference type="SUPFAM" id="SSF103473">
    <property type="entry name" value="MFS general substrate transporter"/>
    <property type="match status" value="1"/>
</dbReference>
<feature type="transmembrane region" description="Helical" evidence="5">
    <location>
        <begin position="20"/>
        <end position="42"/>
    </location>
</feature>
<dbReference type="PANTHER" id="PTHR24064">
    <property type="entry name" value="SOLUTE CARRIER FAMILY 22 MEMBER"/>
    <property type="match status" value="1"/>
</dbReference>
<feature type="domain" description="Major facilitator superfamily (MFS) profile" evidence="6">
    <location>
        <begin position="88"/>
        <end position="544"/>
    </location>
</feature>
<evidence type="ECO:0000313" key="7">
    <source>
        <dbReference type="Ensembl" id="ENSATEP00000009262.2"/>
    </source>
</evidence>
<dbReference type="Gene3D" id="1.20.1250.20">
    <property type="entry name" value="MFS general substrate transporter like domains"/>
    <property type="match status" value="1"/>
</dbReference>
<dbReference type="PROSITE" id="PS00216">
    <property type="entry name" value="SUGAR_TRANSPORT_1"/>
    <property type="match status" value="1"/>
</dbReference>
<dbReference type="InterPro" id="IPR036259">
    <property type="entry name" value="MFS_trans_sf"/>
</dbReference>
<dbReference type="FunCoup" id="A0A3Q1HKD7">
    <property type="interactions" value="5"/>
</dbReference>
<feature type="transmembrane region" description="Helical" evidence="5">
    <location>
        <begin position="248"/>
        <end position="267"/>
    </location>
</feature>
<name>A0A3Q1HKD7_ANATE</name>
<evidence type="ECO:0000256" key="3">
    <source>
        <dbReference type="ARBA" id="ARBA00022989"/>
    </source>
</evidence>
<protein>
    <recommendedName>
        <fullName evidence="6">Major facilitator superfamily (MFS) profile domain-containing protein</fullName>
    </recommendedName>
</protein>
<evidence type="ECO:0000313" key="8">
    <source>
        <dbReference type="Proteomes" id="UP000265040"/>
    </source>
</evidence>
<evidence type="ECO:0000256" key="1">
    <source>
        <dbReference type="ARBA" id="ARBA00004141"/>
    </source>
</evidence>
<feature type="transmembrane region" description="Helical" evidence="5">
    <location>
        <begin position="220"/>
        <end position="242"/>
    </location>
</feature>
<evidence type="ECO:0000256" key="4">
    <source>
        <dbReference type="ARBA" id="ARBA00023136"/>
    </source>
</evidence>